<reference evidence="1" key="1">
    <citation type="submission" date="2024-03" db="EMBL/GenBank/DDBJ databases">
        <title>Whole genome sequecning of epiphytes from Marcgravia umbellata leaves.</title>
        <authorList>
            <person name="Kumar G."/>
            <person name="Savka M.A."/>
        </authorList>
    </citation>
    <scope>NUCLEOTIDE SEQUENCE</scope>
    <source>
        <strain evidence="1">RIT_BL5</strain>
    </source>
</reference>
<protein>
    <submittedName>
        <fullName evidence="1">Uncharacterized protein</fullName>
    </submittedName>
</protein>
<evidence type="ECO:0000313" key="2">
    <source>
        <dbReference type="Proteomes" id="UP001380953"/>
    </source>
</evidence>
<gene>
    <name evidence="1" type="ORF">WKI47_06205</name>
</gene>
<proteinExistence type="predicted"/>
<dbReference type="Proteomes" id="UP001380953">
    <property type="component" value="Unassembled WGS sequence"/>
</dbReference>
<sequence>MMFNDPMVKFPKYPFLLPGLKFIRGNGFTIYGSPGGVFKLNGSAVGDLLQRLYPLLSSRKNTFEQLVAASGLEAERVMRVLEILFAKGCLIDYVDYEPLSHLEKYFVKNMSKNKNYNSVEDLHQLLSEKRVCVLASGESPLAEEVRRRLTHSGITPIAKSELSGKDLVVYVTSDDWEPQLDEVLPTNDVLLFSHSRQALQIGPLLGRKAVHKERYLAEKLKNPPLEAREAGYDEAFGRIIFLHTLKEYFKFGERLLLKNYIEVSADLSESNVVSISYGHYLGEDSLIGAYEDRVGFPATKYLNKTSHLAHYKASNAKLTIGDGRSFLWKKTDGANLDPKITELANYLVGYKQKEGPMPKKMCPTGGNINSNLLYIVNMNPAYLEGEGLYFYSNLDGSFYMIDRLDRERLQAAFGGEIENKGSGVLVVPASDVDMIGSKYNDFSFKVANLNLGVLLSQFATAAQVTGVRYNVVTRFDEKKLLELFGIKTTHELINYVIEVV</sequence>
<evidence type="ECO:0000313" key="1">
    <source>
        <dbReference type="EMBL" id="MEJ8303508.1"/>
    </source>
</evidence>
<organism evidence="1 2">
    <name type="scientific">Saccharibacillus sacchari</name>
    <dbReference type="NCBI Taxonomy" id="456493"/>
    <lineage>
        <taxon>Bacteria</taxon>
        <taxon>Bacillati</taxon>
        <taxon>Bacillota</taxon>
        <taxon>Bacilli</taxon>
        <taxon>Bacillales</taxon>
        <taxon>Paenibacillaceae</taxon>
        <taxon>Saccharibacillus</taxon>
    </lineage>
</organism>
<dbReference type="EMBL" id="JBBKAR010000018">
    <property type="protein sequence ID" value="MEJ8303508.1"/>
    <property type="molecule type" value="Genomic_DNA"/>
</dbReference>
<comment type="caution">
    <text evidence="1">The sequence shown here is derived from an EMBL/GenBank/DDBJ whole genome shotgun (WGS) entry which is preliminary data.</text>
</comment>
<keyword evidence="2" id="KW-1185">Reference proteome</keyword>
<name>A0ACC6P998_9BACL</name>
<accession>A0ACC6P998</accession>